<dbReference type="InterPro" id="IPR027417">
    <property type="entry name" value="P-loop_NTPase"/>
</dbReference>
<dbReference type="PANTHER" id="PTHR43394">
    <property type="entry name" value="ATP-DEPENDENT PERMEASE MDL1, MITOCHONDRIAL"/>
    <property type="match status" value="1"/>
</dbReference>
<keyword evidence="12" id="KW-1185">Reference proteome</keyword>
<evidence type="ECO:0000259" key="10">
    <source>
        <dbReference type="PROSITE" id="PS50929"/>
    </source>
</evidence>
<keyword evidence="5 8" id="KW-1133">Transmembrane helix</keyword>
<evidence type="ECO:0000256" key="2">
    <source>
        <dbReference type="ARBA" id="ARBA00022692"/>
    </source>
</evidence>
<keyword evidence="2 8" id="KW-0812">Transmembrane</keyword>
<comment type="caution">
    <text evidence="11">The sequence shown here is derived from an EMBL/GenBank/DDBJ whole genome shotgun (WGS) entry which is preliminary data.</text>
</comment>
<feature type="region of interest" description="Disordered" evidence="7">
    <location>
        <begin position="331"/>
        <end position="351"/>
    </location>
</feature>
<dbReference type="Gene3D" id="1.20.1560.10">
    <property type="entry name" value="ABC transporter type 1, transmembrane domain"/>
    <property type="match status" value="1"/>
</dbReference>
<evidence type="ECO:0000256" key="4">
    <source>
        <dbReference type="ARBA" id="ARBA00022840"/>
    </source>
</evidence>
<feature type="transmembrane region" description="Helical" evidence="8">
    <location>
        <begin position="66"/>
        <end position="85"/>
    </location>
</feature>
<dbReference type="RefSeq" id="WP_212530112.1">
    <property type="nucleotide sequence ID" value="NZ_JAGSOG010000102.1"/>
</dbReference>
<dbReference type="InterPro" id="IPR003439">
    <property type="entry name" value="ABC_transporter-like_ATP-bd"/>
</dbReference>
<feature type="transmembrane region" description="Helical" evidence="8">
    <location>
        <begin position="170"/>
        <end position="189"/>
    </location>
</feature>
<evidence type="ECO:0000256" key="3">
    <source>
        <dbReference type="ARBA" id="ARBA00022741"/>
    </source>
</evidence>
<dbReference type="InterPro" id="IPR003593">
    <property type="entry name" value="AAA+_ATPase"/>
</dbReference>
<dbReference type="GO" id="GO:0016887">
    <property type="term" value="F:ATP hydrolysis activity"/>
    <property type="evidence" value="ECO:0007669"/>
    <property type="project" value="InterPro"/>
</dbReference>
<dbReference type="Gene3D" id="3.40.50.300">
    <property type="entry name" value="P-loop containing nucleotide triphosphate hydrolases"/>
    <property type="match status" value="1"/>
</dbReference>
<dbReference type="InterPro" id="IPR039421">
    <property type="entry name" value="Type_1_exporter"/>
</dbReference>
<protein>
    <submittedName>
        <fullName evidence="11">ABC transporter ATP-binding protein</fullName>
    </submittedName>
</protein>
<feature type="transmembrane region" description="Helical" evidence="8">
    <location>
        <begin position="145"/>
        <end position="164"/>
    </location>
</feature>
<dbReference type="Pfam" id="PF00005">
    <property type="entry name" value="ABC_tran"/>
    <property type="match status" value="1"/>
</dbReference>
<comment type="subcellular location">
    <subcellularLocation>
        <location evidence="1">Cell membrane</location>
        <topology evidence="1">Multi-pass membrane protein</topology>
    </subcellularLocation>
</comment>
<evidence type="ECO:0000256" key="1">
    <source>
        <dbReference type="ARBA" id="ARBA00004651"/>
    </source>
</evidence>
<dbReference type="PROSITE" id="PS50929">
    <property type="entry name" value="ABC_TM1F"/>
    <property type="match status" value="1"/>
</dbReference>
<dbReference type="InterPro" id="IPR011527">
    <property type="entry name" value="ABC1_TM_dom"/>
</dbReference>
<evidence type="ECO:0000256" key="8">
    <source>
        <dbReference type="SAM" id="Phobius"/>
    </source>
</evidence>
<keyword evidence="3" id="KW-0547">Nucleotide-binding</keyword>
<dbReference type="Pfam" id="PF00664">
    <property type="entry name" value="ABC_membrane"/>
    <property type="match status" value="1"/>
</dbReference>
<dbReference type="SMART" id="SM00382">
    <property type="entry name" value="AAA"/>
    <property type="match status" value="1"/>
</dbReference>
<dbReference type="SUPFAM" id="SSF52540">
    <property type="entry name" value="P-loop containing nucleoside triphosphate hydrolases"/>
    <property type="match status" value="1"/>
</dbReference>
<dbReference type="PANTHER" id="PTHR43394:SF1">
    <property type="entry name" value="ATP-BINDING CASSETTE SUB-FAMILY B MEMBER 10, MITOCHONDRIAL"/>
    <property type="match status" value="1"/>
</dbReference>
<dbReference type="GO" id="GO:0005524">
    <property type="term" value="F:ATP binding"/>
    <property type="evidence" value="ECO:0007669"/>
    <property type="project" value="UniProtKB-KW"/>
</dbReference>
<reference evidence="11" key="1">
    <citation type="submission" date="2021-04" db="EMBL/GenBank/DDBJ databases">
        <title>Genome based classification of Actinospica acidithermotolerans sp. nov., an actinobacterium isolated from an Indonesian hot spring.</title>
        <authorList>
            <person name="Kusuma A.B."/>
            <person name="Putra K.E."/>
            <person name="Nafisah S."/>
            <person name="Loh J."/>
            <person name="Nouioui I."/>
            <person name="Goodfellow M."/>
        </authorList>
    </citation>
    <scope>NUCLEOTIDE SEQUENCE</scope>
    <source>
        <strain evidence="11">CSCA 57</strain>
    </source>
</reference>
<dbReference type="PROSITE" id="PS50893">
    <property type="entry name" value="ABC_TRANSPORTER_2"/>
    <property type="match status" value="1"/>
</dbReference>
<organism evidence="11 12">
    <name type="scientific">Actinospica durhamensis</name>
    <dbReference type="NCBI Taxonomy" id="1508375"/>
    <lineage>
        <taxon>Bacteria</taxon>
        <taxon>Bacillati</taxon>
        <taxon>Actinomycetota</taxon>
        <taxon>Actinomycetes</taxon>
        <taxon>Catenulisporales</taxon>
        <taxon>Actinospicaceae</taxon>
        <taxon>Actinospica</taxon>
    </lineage>
</organism>
<feature type="domain" description="ABC transporter" evidence="9">
    <location>
        <begin position="354"/>
        <end position="578"/>
    </location>
</feature>
<gene>
    <name evidence="11" type="ORF">KDL01_20265</name>
</gene>
<dbReference type="InterPro" id="IPR036640">
    <property type="entry name" value="ABC1_TM_sf"/>
</dbReference>
<evidence type="ECO:0000313" key="12">
    <source>
        <dbReference type="Proteomes" id="UP000675781"/>
    </source>
</evidence>
<feature type="transmembrane region" description="Helical" evidence="8">
    <location>
        <begin position="258"/>
        <end position="278"/>
    </location>
</feature>
<dbReference type="Proteomes" id="UP000675781">
    <property type="component" value="Unassembled WGS sequence"/>
</dbReference>
<evidence type="ECO:0000313" key="11">
    <source>
        <dbReference type="EMBL" id="MBR7835621.1"/>
    </source>
</evidence>
<evidence type="ECO:0000259" key="9">
    <source>
        <dbReference type="PROSITE" id="PS50893"/>
    </source>
</evidence>
<feature type="domain" description="ABC transmembrane type-1" evidence="10">
    <location>
        <begin position="31"/>
        <end position="313"/>
    </location>
</feature>
<dbReference type="GO" id="GO:0005886">
    <property type="term" value="C:plasma membrane"/>
    <property type="evidence" value="ECO:0007669"/>
    <property type="project" value="UniProtKB-SubCell"/>
</dbReference>
<sequence>MNAPRLLPVAPSRDVLRWAVAQARRRPGLLAATLAAMGSAAAASLAAPLATGEIVQALAAHRGGSAVVWPAVRLGVAVVVGAGAVRAAGRLLARLVLPAVADLREQVLEAAVALPVDVVEAGGAGDLIARVCDDVEQLTDAAQNALGNFAQAALTIAAAFVGLAALDWRFLLAACLAVPVQLWTLRWYLRACRPVYAAGRTADGRRTAALLGVFAAMPTIRALRLESRRLEVAQEASLDAAGYEFQATRLATRFYGRLNAAEFLGLGAILATAAVLIADGQTSLGDATSAALFFVGLFDPINVALGVFDDLQQASAGLGRLLGVVISTAADSPSASPSASPSPPRRAHDADRSLRVEDVCFSYDPGTLPDAVVGVSLEVGPGRTVAVVGVSGSGKTTLAGIIAGFYRPSSGRVHAPAGRVALVAQQPHVFAGTLADNLRLAAPDASDEALRAALDRTGASAWVDALPQGSATPVGAGGHPLTVGQAQHLALTRVLLLDPAYLVLDEATAEGGSDAARVLDRAATTVTRGRAALVIAHRLSQAAEADHIHVMRAGQVVESGTHRELVAEDGEYARLWHVWNAFP</sequence>
<dbReference type="SUPFAM" id="SSF90123">
    <property type="entry name" value="ABC transporter transmembrane region"/>
    <property type="match status" value="1"/>
</dbReference>
<keyword evidence="4 11" id="KW-0067">ATP-binding</keyword>
<evidence type="ECO:0000256" key="6">
    <source>
        <dbReference type="ARBA" id="ARBA00023136"/>
    </source>
</evidence>
<accession>A0A941EQQ2</accession>
<dbReference type="GO" id="GO:0015421">
    <property type="term" value="F:ABC-type oligopeptide transporter activity"/>
    <property type="evidence" value="ECO:0007669"/>
    <property type="project" value="TreeGrafter"/>
</dbReference>
<proteinExistence type="predicted"/>
<evidence type="ECO:0000256" key="7">
    <source>
        <dbReference type="SAM" id="MobiDB-lite"/>
    </source>
</evidence>
<dbReference type="AlphaFoldDB" id="A0A941EQQ2"/>
<name>A0A941EQQ2_9ACTN</name>
<keyword evidence="6 8" id="KW-0472">Membrane</keyword>
<evidence type="ECO:0000256" key="5">
    <source>
        <dbReference type="ARBA" id="ARBA00022989"/>
    </source>
</evidence>
<dbReference type="EMBL" id="JAGSOG010000102">
    <property type="protein sequence ID" value="MBR7835621.1"/>
    <property type="molecule type" value="Genomic_DNA"/>
</dbReference>
<dbReference type="CDD" id="cd07346">
    <property type="entry name" value="ABC_6TM_exporters"/>
    <property type="match status" value="1"/>
</dbReference>